<evidence type="ECO:0000313" key="1">
    <source>
        <dbReference type="EMBL" id="MDQ1152635.1"/>
    </source>
</evidence>
<name>A0ABU0UCQ8_9SPHI</name>
<dbReference type="EMBL" id="JAUTBA010000001">
    <property type="protein sequence ID" value="MDQ1152635.1"/>
    <property type="molecule type" value="Genomic_DNA"/>
</dbReference>
<dbReference type="SUPFAM" id="SSF48600">
    <property type="entry name" value="Chorismate mutase II"/>
    <property type="match status" value="1"/>
</dbReference>
<evidence type="ECO:0000313" key="2">
    <source>
        <dbReference type="Proteomes" id="UP001244640"/>
    </source>
</evidence>
<dbReference type="InterPro" id="IPR036979">
    <property type="entry name" value="CM_dom_sf"/>
</dbReference>
<comment type="caution">
    <text evidence="1">The sequence shown here is derived from an EMBL/GenBank/DDBJ whole genome shotgun (WGS) entry which is preliminary data.</text>
</comment>
<dbReference type="Proteomes" id="UP001244640">
    <property type="component" value="Unassembled WGS sequence"/>
</dbReference>
<organism evidence="1 2">
    <name type="scientific">Sphingobacterium zeae</name>
    <dbReference type="NCBI Taxonomy" id="1776859"/>
    <lineage>
        <taxon>Bacteria</taxon>
        <taxon>Pseudomonadati</taxon>
        <taxon>Bacteroidota</taxon>
        <taxon>Sphingobacteriia</taxon>
        <taxon>Sphingobacteriales</taxon>
        <taxon>Sphingobacteriaceae</taxon>
        <taxon>Sphingobacterium</taxon>
    </lineage>
</organism>
<dbReference type="Gene3D" id="1.20.59.10">
    <property type="entry name" value="Chorismate mutase"/>
    <property type="match status" value="1"/>
</dbReference>
<proteinExistence type="predicted"/>
<reference evidence="1 2" key="1">
    <citation type="submission" date="2023-07" db="EMBL/GenBank/DDBJ databases">
        <title>Functional and genomic diversity of the sorghum phyllosphere microbiome.</title>
        <authorList>
            <person name="Shade A."/>
        </authorList>
    </citation>
    <scope>NUCLEOTIDE SEQUENCE [LARGE SCALE GENOMIC DNA]</scope>
    <source>
        <strain evidence="1 2">SORGH_AS_0892</strain>
    </source>
</reference>
<dbReference type="RefSeq" id="WP_293882078.1">
    <property type="nucleotide sequence ID" value="NZ_JAUTBA010000001.1"/>
</dbReference>
<accession>A0ABU0UCQ8</accession>
<sequence>MIRPLEYCVDKHHIRTSIDTIDNRIVELLALRKSYIDKGKSLDDEQAEEQPPIRNLNNHYGVLAKKFNLPTEFIQSIFQEIEHYIHQDFIAKGYEQQ</sequence>
<gene>
    <name evidence="1" type="ORF">QE382_004619</name>
</gene>
<protein>
    <submittedName>
        <fullName evidence="1">Chorismate mutase</fullName>
    </submittedName>
</protein>
<dbReference type="InterPro" id="IPR036263">
    <property type="entry name" value="Chorismate_II_sf"/>
</dbReference>
<keyword evidence="2" id="KW-1185">Reference proteome</keyword>